<feature type="transmembrane region" description="Helical" evidence="1">
    <location>
        <begin position="259"/>
        <end position="281"/>
    </location>
</feature>
<protein>
    <recommendedName>
        <fullName evidence="4">Prealbumin-like fold domain-containing protein</fullName>
    </recommendedName>
</protein>
<sequence length="282" mass="30211">NVCCDDGTSIPGYDGWAGMLGEPLDRLQIGIACANPFSTYVPRDDLGHYTEGTKVDTTPSVDIDAIINASAHDIITENPLFSAFSKAEFKAERTYGPVVAPGVDLWITTSATWTVKGNEGAYFSIKNGKISVNVDDIVGGIFPSGLVGTLDYLNFKKTVEKYAVKIKNGAIIFSVAKRKEEPGCPGTKITFQYKTETDKQEVETEVGFEMYFKQVPGGLVSYPVEDYNKLFNWGGVAEVAVVVGILGVVTIFAPGEAVIGGAAAAASVVFGMFTKVTKLIFD</sequence>
<comment type="caution">
    <text evidence="2">The sequence shown here is derived from an EMBL/GenBank/DDBJ whole genome shotgun (WGS) entry which is preliminary data.</text>
</comment>
<organism evidence="2 3">
    <name type="scientific">Enterococcus villorum ATCC 700913</name>
    <dbReference type="NCBI Taxonomy" id="1158604"/>
    <lineage>
        <taxon>Bacteria</taxon>
        <taxon>Bacillati</taxon>
        <taxon>Bacillota</taxon>
        <taxon>Bacilli</taxon>
        <taxon>Lactobacillales</taxon>
        <taxon>Enterococcaceae</taxon>
        <taxon>Enterococcus</taxon>
    </lineage>
</organism>
<feature type="transmembrane region" description="Helical" evidence="1">
    <location>
        <begin position="230"/>
        <end position="253"/>
    </location>
</feature>
<proteinExistence type="predicted"/>
<dbReference type="EMBL" id="AJAN01000015">
    <property type="protein sequence ID" value="EOH92137.1"/>
    <property type="molecule type" value="Genomic_DNA"/>
</dbReference>
<keyword evidence="1" id="KW-0472">Membrane</keyword>
<keyword evidence="1" id="KW-0812">Transmembrane</keyword>
<dbReference type="Proteomes" id="UP000013866">
    <property type="component" value="Unassembled WGS sequence"/>
</dbReference>
<reference evidence="2 3" key="1">
    <citation type="submission" date="2013-02" db="EMBL/GenBank/DDBJ databases">
        <title>The Genome Sequence of Enterococcus villorum ATCC_700913.</title>
        <authorList>
            <consortium name="The Broad Institute Genome Sequencing Platform"/>
            <consortium name="The Broad Institute Genome Sequencing Center for Infectious Disease"/>
            <person name="Earl A.M."/>
            <person name="Gilmore M.S."/>
            <person name="Lebreton F."/>
            <person name="Walker B."/>
            <person name="Young S.K."/>
            <person name="Zeng Q."/>
            <person name="Gargeya S."/>
            <person name="Fitzgerald M."/>
            <person name="Haas B."/>
            <person name="Abouelleil A."/>
            <person name="Alvarado L."/>
            <person name="Arachchi H.M."/>
            <person name="Berlin A.M."/>
            <person name="Chapman S.B."/>
            <person name="Dewar J."/>
            <person name="Goldberg J."/>
            <person name="Griggs A."/>
            <person name="Gujja S."/>
            <person name="Hansen M."/>
            <person name="Howarth C."/>
            <person name="Imamovic A."/>
            <person name="Larimer J."/>
            <person name="McCowan C."/>
            <person name="Murphy C."/>
            <person name="Neiman D."/>
            <person name="Pearson M."/>
            <person name="Priest M."/>
            <person name="Roberts A."/>
            <person name="Saif S."/>
            <person name="Shea T."/>
            <person name="Sisk P."/>
            <person name="Sykes S."/>
            <person name="Wortman J."/>
            <person name="Nusbaum C."/>
            <person name="Birren B."/>
        </authorList>
    </citation>
    <scope>NUCLEOTIDE SEQUENCE [LARGE SCALE GENOMIC DNA]</scope>
    <source>
        <strain evidence="2 3">ATCC 700913</strain>
    </source>
</reference>
<evidence type="ECO:0008006" key="4">
    <source>
        <dbReference type="Google" id="ProtNLM"/>
    </source>
</evidence>
<name>A0ABN0KJ02_9ENTE</name>
<gene>
    <name evidence="2" type="ORF">UAO_00587</name>
</gene>
<keyword evidence="1" id="KW-1133">Transmembrane helix</keyword>
<feature type="non-terminal residue" evidence="2">
    <location>
        <position position="1"/>
    </location>
</feature>
<keyword evidence="3" id="KW-1185">Reference proteome</keyword>
<evidence type="ECO:0000256" key="1">
    <source>
        <dbReference type="SAM" id="Phobius"/>
    </source>
</evidence>
<evidence type="ECO:0000313" key="2">
    <source>
        <dbReference type="EMBL" id="EOH92137.1"/>
    </source>
</evidence>
<accession>A0ABN0KJ02</accession>
<evidence type="ECO:0000313" key="3">
    <source>
        <dbReference type="Proteomes" id="UP000013866"/>
    </source>
</evidence>